<feature type="region of interest" description="Disordered" evidence="1">
    <location>
        <begin position="55"/>
        <end position="80"/>
    </location>
</feature>
<name>A0AAP0MNJ8_9ROSI</name>
<gene>
    <name evidence="2" type="ORF">WN944_006026</name>
</gene>
<protein>
    <submittedName>
        <fullName evidence="2">Uncharacterized protein</fullName>
    </submittedName>
</protein>
<reference evidence="2 3" key="1">
    <citation type="submission" date="2024-05" db="EMBL/GenBank/DDBJ databases">
        <title>Haplotype-resolved chromosome-level genome assembly of Huyou (Citrus changshanensis).</title>
        <authorList>
            <person name="Miao C."/>
            <person name="Chen W."/>
            <person name="Wu Y."/>
            <person name="Wang L."/>
            <person name="Zhao S."/>
            <person name="Grierson D."/>
            <person name="Xu C."/>
            <person name="Chen K."/>
        </authorList>
    </citation>
    <scope>NUCLEOTIDE SEQUENCE [LARGE SCALE GENOMIC DNA]</scope>
    <source>
        <strain evidence="2">01-14</strain>
        <tissue evidence="2">Leaf</tissue>
    </source>
</reference>
<accession>A0AAP0MNJ8</accession>
<organism evidence="2 3">
    <name type="scientific">Citrus x changshan-huyou</name>
    <dbReference type="NCBI Taxonomy" id="2935761"/>
    <lineage>
        <taxon>Eukaryota</taxon>
        <taxon>Viridiplantae</taxon>
        <taxon>Streptophyta</taxon>
        <taxon>Embryophyta</taxon>
        <taxon>Tracheophyta</taxon>
        <taxon>Spermatophyta</taxon>
        <taxon>Magnoliopsida</taxon>
        <taxon>eudicotyledons</taxon>
        <taxon>Gunneridae</taxon>
        <taxon>Pentapetalae</taxon>
        <taxon>rosids</taxon>
        <taxon>malvids</taxon>
        <taxon>Sapindales</taxon>
        <taxon>Rutaceae</taxon>
        <taxon>Aurantioideae</taxon>
        <taxon>Citrus</taxon>
    </lineage>
</organism>
<dbReference type="AlphaFoldDB" id="A0AAP0MNJ8"/>
<dbReference type="EMBL" id="JBCGBO010000003">
    <property type="protein sequence ID" value="KAK9214040.1"/>
    <property type="molecule type" value="Genomic_DNA"/>
</dbReference>
<evidence type="ECO:0000313" key="3">
    <source>
        <dbReference type="Proteomes" id="UP001428341"/>
    </source>
</evidence>
<evidence type="ECO:0000256" key="1">
    <source>
        <dbReference type="SAM" id="MobiDB-lite"/>
    </source>
</evidence>
<sequence length="139" mass="15530">MHCQILYTHVGYVNAGRRHISGNLSQTFTLTVADSRSHSHQTRSRRRHHHLPPLVSCSHLRRPPLKHQPPITNYSSRHDRQPPLVTHWTLTVQASTTVNRRSSTVSSSPAAARQSSPHSSRQLLQPLSVAAVAAVEGEY</sequence>
<comment type="caution">
    <text evidence="2">The sequence shown here is derived from an EMBL/GenBank/DDBJ whole genome shotgun (WGS) entry which is preliminary data.</text>
</comment>
<proteinExistence type="predicted"/>
<evidence type="ECO:0000313" key="2">
    <source>
        <dbReference type="EMBL" id="KAK9214040.1"/>
    </source>
</evidence>
<dbReference type="Proteomes" id="UP001428341">
    <property type="component" value="Unassembled WGS sequence"/>
</dbReference>
<feature type="region of interest" description="Disordered" evidence="1">
    <location>
        <begin position="95"/>
        <end position="122"/>
    </location>
</feature>
<keyword evidence="3" id="KW-1185">Reference proteome</keyword>